<proteinExistence type="predicted"/>
<dbReference type="InterPro" id="IPR001680">
    <property type="entry name" value="WD40_rpt"/>
</dbReference>
<dbReference type="EMBL" id="CP060828">
    <property type="protein sequence ID" value="QNP70062.1"/>
    <property type="molecule type" value="Genomic_DNA"/>
</dbReference>
<dbReference type="PROSITE" id="PS50294">
    <property type="entry name" value="WD_REPEATS_REGION"/>
    <property type="match status" value="1"/>
</dbReference>
<organism evidence="3 4">
    <name type="scientific">Streptomyces roseirectus</name>
    <dbReference type="NCBI Taxonomy" id="2768066"/>
    <lineage>
        <taxon>Bacteria</taxon>
        <taxon>Bacillati</taxon>
        <taxon>Actinomycetota</taxon>
        <taxon>Actinomycetes</taxon>
        <taxon>Kitasatosporales</taxon>
        <taxon>Streptomycetaceae</taxon>
        <taxon>Streptomyces</taxon>
    </lineage>
</organism>
<gene>
    <name evidence="3" type="ORF">IAG44_11785</name>
</gene>
<feature type="repeat" description="WD" evidence="1">
    <location>
        <begin position="277"/>
        <end position="302"/>
    </location>
</feature>
<feature type="repeat" description="WD" evidence="1">
    <location>
        <begin position="319"/>
        <end position="345"/>
    </location>
</feature>
<keyword evidence="2" id="KW-0472">Membrane</keyword>
<dbReference type="InterPro" id="IPR015943">
    <property type="entry name" value="WD40/YVTN_repeat-like_dom_sf"/>
</dbReference>
<dbReference type="Pfam" id="PF00400">
    <property type="entry name" value="WD40"/>
    <property type="match status" value="2"/>
</dbReference>
<keyword evidence="2" id="KW-1133">Transmembrane helix</keyword>
<evidence type="ECO:0000256" key="1">
    <source>
        <dbReference type="PROSITE-ProRule" id="PRU00221"/>
    </source>
</evidence>
<dbReference type="SMART" id="SM00320">
    <property type="entry name" value="WD40"/>
    <property type="match status" value="4"/>
</dbReference>
<keyword evidence="1" id="KW-0853">WD repeat</keyword>
<dbReference type="SUPFAM" id="SSF101908">
    <property type="entry name" value="Putative isomerase YbhE"/>
    <property type="match status" value="1"/>
</dbReference>
<dbReference type="KEGG" id="sroi:IAG44_11785"/>
<dbReference type="PANTHER" id="PTHR19879:SF9">
    <property type="entry name" value="TRANSCRIPTION INITIATION FACTOR TFIID SUBUNIT 5"/>
    <property type="match status" value="1"/>
</dbReference>
<accession>A0A7H0IB96</accession>
<dbReference type="AlphaFoldDB" id="A0A7H0IB96"/>
<dbReference type="Gene3D" id="2.130.10.10">
    <property type="entry name" value="YVTN repeat-like/Quinoprotein amine dehydrogenase"/>
    <property type="match status" value="1"/>
</dbReference>
<sequence length="345" mass="37135">MTGLQAALRGLLGSGVVEALNLSASMRPAGPRRTRPAHHPRWIPVLLTTLALVLTCLTTAAAQGVIPTPWTKPAPAGGTVPEVRWTRVGEVRTRVGEVILAFSPADRNRLLAAGTGVEEWDVRDAARPRRAHVWRTPHPVTVLGVDPDRRTVVAASGRQLLSWEGGSGMLSRLESTPEAREVKAVRKRARSLDIVVRRSDSLTVLQEAGTTDDSGRYGFMTTAGFPQATHAAQFSPDGDSLALADDLGNVQLWDLSRNYEPTPRGRPLNTGARLPRALAFSPDAALLAVIGRDGAVRLWDIRHPSRPHPLGHPVGRPATSLAFSPDSRLVATADTDGNVTLWQRS</sequence>
<evidence type="ECO:0000256" key="2">
    <source>
        <dbReference type="SAM" id="Phobius"/>
    </source>
</evidence>
<dbReference type="RefSeq" id="WP_187747081.1">
    <property type="nucleotide sequence ID" value="NZ_CP060828.1"/>
</dbReference>
<protein>
    <submittedName>
        <fullName evidence="3">Uncharacterized protein</fullName>
    </submittedName>
</protein>
<reference evidence="3 4" key="1">
    <citation type="submission" date="2020-08" db="EMBL/GenBank/DDBJ databases">
        <title>A novel species.</title>
        <authorList>
            <person name="Gao J."/>
        </authorList>
    </citation>
    <scope>NUCLEOTIDE SEQUENCE [LARGE SCALE GENOMIC DNA]</scope>
    <source>
        <strain evidence="3 4">CRXT-G-22</strain>
    </source>
</reference>
<dbReference type="PANTHER" id="PTHR19879">
    <property type="entry name" value="TRANSCRIPTION INITIATION FACTOR TFIID"/>
    <property type="match status" value="1"/>
</dbReference>
<feature type="transmembrane region" description="Helical" evidence="2">
    <location>
        <begin position="43"/>
        <end position="62"/>
    </location>
</feature>
<dbReference type="PROSITE" id="PS50082">
    <property type="entry name" value="WD_REPEATS_2"/>
    <property type="match status" value="2"/>
</dbReference>
<evidence type="ECO:0000313" key="3">
    <source>
        <dbReference type="EMBL" id="QNP70062.1"/>
    </source>
</evidence>
<name>A0A7H0IB96_9ACTN</name>
<evidence type="ECO:0000313" key="4">
    <source>
        <dbReference type="Proteomes" id="UP000516052"/>
    </source>
</evidence>
<dbReference type="Proteomes" id="UP000516052">
    <property type="component" value="Chromosome"/>
</dbReference>
<keyword evidence="4" id="KW-1185">Reference proteome</keyword>
<keyword evidence="2" id="KW-0812">Transmembrane</keyword>